<keyword evidence="11" id="KW-1133">Transmembrane helix</keyword>
<evidence type="ECO:0000256" key="3">
    <source>
        <dbReference type="ARBA" id="ARBA00012438"/>
    </source>
</evidence>
<evidence type="ECO:0000256" key="6">
    <source>
        <dbReference type="ARBA" id="ARBA00022679"/>
    </source>
</evidence>
<keyword evidence="8 13" id="KW-0418">Kinase</keyword>
<name>A0A1H9BUH7_9BACI</name>
<keyword evidence="4" id="KW-1003">Cell membrane</keyword>
<feature type="domain" description="Histidine kinase" evidence="12">
    <location>
        <begin position="248"/>
        <end position="450"/>
    </location>
</feature>
<feature type="transmembrane region" description="Helical" evidence="11">
    <location>
        <begin position="89"/>
        <end position="108"/>
    </location>
</feature>
<dbReference type="Proteomes" id="UP000198733">
    <property type="component" value="Unassembled WGS sequence"/>
</dbReference>
<keyword evidence="11" id="KW-0472">Membrane</keyword>
<dbReference type="InterPro" id="IPR004358">
    <property type="entry name" value="Sig_transdc_His_kin-like_C"/>
</dbReference>
<dbReference type="SMART" id="SM00387">
    <property type="entry name" value="HATPase_c"/>
    <property type="match status" value="1"/>
</dbReference>
<accession>A0A1H9BUH7</accession>
<dbReference type="GO" id="GO:0016301">
    <property type="term" value="F:kinase activity"/>
    <property type="evidence" value="ECO:0007669"/>
    <property type="project" value="UniProtKB-KW"/>
</dbReference>
<keyword evidence="14" id="KW-1185">Reference proteome</keyword>
<keyword evidence="7" id="KW-0547">Nucleotide-binding</keyword>
<dbReference type="PANTHER" id="PTHR44936">
    <property type="entry name" value="SENSOR PROTEIN CREC"/>
    <property type="match status" value="1"/>
</dbReference>
<evidence type="ECO:0000256" key="8">
    <source>
        <dbReference type="ARBA" id="ARBA00022777"/>
    </source>
</evidence>
<dbReference type="EMBL" id="FOEH01000001">
    <property type="protein sequence ID" value="SEP92381.1"/>
    <property type="molecule type" value="Genomic_DNA"/>
</dbReference>
<dbReference type="Gene3D" id="3.30.565.10">
    <property type="entry name" value="Histidine kinase-like ATPase, C-terminal domain"/>
    <property type="match status" value="1"/>
</dbReference>
<evidence type="ECO:0000313" key="14">
    <source>
        <dbReference type="Proteomes" id="UP000198733"/>
    </source>
</evidence>
<comment type="subcellular location">
    <subcellularLocation>
        <location evidence="2">Cell membrane</location>
        <topology evidence="2">Multi-pass membrane protein</topology>
    </subcellularLocation>
</comment>
<evidence type="ECO:0000256" key="2">
    <source>
        <dbReference type="ARBA" id="ARBA00004651"/>
    </source>
</evidence>
<keyword evidence="11" id="KW-0812">Transmembrane</keyword>
<evidence type="ECO:0000259" key="12">
    <source>
        <dbReference type="PROSITE" id="PS50109"/>
    </source>
</evidence>
<dbReference type="EC" id="2.7.13.3" evidence="3"/>
<evidence type="ECO:0000256" key="5">
    <source>
        <dbReference type="ARBA" id="ARBA00022553"/>
    </source>
</evidence>
<dbReference type="Gene3D" id="1.10.287.130">
    <property type="match status" value="1"/>
</dbReference>
<comment type="caution">
    <text evidence="13">The sequence shown here is derived from an EMBL/GenBank/DDBJ whole genome shotgun (WGS) entry which is preliminary data.</text>
</comment>
<evidence type="ECO:0000256" key="4">
    <source>
        <dbReference type="ARBA" id="ARBA00022475"/>
    </source>
</evidence>
<proteinExistence type="predicted"/>
<dbReference type="CDD" id="cd00082">
    <property type="entry name" value="HisKA"/>
    <property type="match status" value="1"/>
</dbReference>
<organism evidence="13 14">
    <name type="scientific">Virgibacillus subterraneus</name>
    <dbReference type="NCBI Taxonomy" id="621109"/>
    <lineage>
        <taxon>Bacteria</taxon>
        <taxon>Bacillati</taxon>
        <taxon>Bacillota</taxon>
        <taxon>Bacilli</taxon>
        <taxon>Bacillales</taxon>
        <taxon>Bacillaceae</taxon>
        <taxon>Virgibacillus</taxon>
    </lineage>
</organism>
<feature type="transmembrane region" description="Helical" evidence="11">
    <location>
        <begin position="56"/>
        <end position="77"/>
    </location>
</feature>
<dbReference type="SUPFAM" id="SSF55874">
    <property type="entry name" value="ATPase domain of HSP90 chaperone/DNA topoisomerase II/histidine kinase"/>
    <property type="match status" value="1"/>
</dbReference>
<comment type="catalytic activity">
    <reaction evidence="1">
        <text>ATP + protein L-histidine = ADP + protein N-phospho-L-histidine.</text>
        <dbReference type="EC" id="2.7.13.3"/>
    </reaction>
</comment>
<feature type="transmembrane region" description="Helical" evidence="11">
    <location>
        <begin position="191"/>
        <end position="213"/>
    </location>
</feature>
<sequence length="463" mass="52653">MTNRKSYLFIGCLGLLLVTYGEILPPFLDDWSLFIVDSINESIIKPDSGLLLITSFAYIARYLLVFFLIYFGSMLIAHALSKDLESMSFSVTYIGVILLTLSLYSQFYLEHFSYLGHIFSIGIIVLLQLYIPKHKHFHFIFSIILFLVLLAVQWLHLIPALTEFGFGANDIAASIKIADNFLTGNSLFNTIATIFFIAFLTIAIIFTFLIHLVNKQTHTLKKYQVQEEELKETRTALVESKVYEEINMLVHDLKTPLVTVEGLISLITMKMQPVDGSALHNYFTRMDHSVEKMKDMITEILYENIKQKLPVKELLEYVTSHLSLDEQLVHMEVEIEDNLPAIQVNKIRFSRAISNILENAISSFEGKKGFIHINVKSIDNGILFQIQDNGPGIKEEHINDIWLDGFSTKNSSGIGLSFVKRVVENHSGTITVKSIRGSHTQMNITLPTLKVGDEIDEHYHINS</sequence>
<keyword evidence="9" id="KW-0067">ATP-binding</keyword>
<dbReference type="PRINTS" id="PR00344">
    <property type="entry name" value="BCTRLSENSOR"/>
</dbReference>
<dbReference type="InterPro" id="IPR003594">
    <property type="entry name" value="HATPase_dom"/>
</dbReference>
<evidence type="ECO:0000256" key="1">
    <source>
        <dbReference type="ARBA" id="ARBA00000085"/>
    </source>
</evidence>
<dbReference type="InterPro" id="IPR036890">
    <property type="entry name" value="HATPase_C_sf"/>
</dbReference>
<feature type="transmembrane region" description="Helical" evidence="11">
    <location>
        <begin position="138"/>
        <end position="157"/>
    </location>
</feature>
<dbReference type="PANTHER" id="PTHR44936:SF10">
    <property type="entry name" value="SENSOR PROTEIN RSTB"/>
    <property type="match status" value="1"/>
</dbReference>
<evidence type="ECO:0000256" key="9">
    <source>
        <dbReference type="ARBA" id="ARBA00022840"/>
    </source>
</evidence>
<dbReference type="PROSITE" id="PS50109">
    <property type="entry name" value="HIS_KIN"/>
    <property type="match status" value="1"/>
</dbReference>
<gene>
    <name evidence="13" type="ORF">SAMN05216232_1328</name>
</gene>
<keyword evidence="5" id="KW-0597">Phosphoprotein</keyword>
<evidence type="ECO:0000256" key="7">
    <source>
        <dbReference type="ARBA" id="ARBA00022741"/>
    </source>
</evidence>
<reference evidence="13 14" key="1">
    <citation type="submission" date="2016-10" db="EMBL/GenBank/DDBJ databases">
        <authorList>
            <person name="Varghese N."/>
            <person name="Submissions S."/>
        </authorList>
    </citation>
    <scope>NUCLEOTIDE SEQUENCE [LARGE SCALE GENOMIC DNA]</scope>
    <source>
        <strain evidence="13 14">CGMCC 1.7734</strain>
    </source>
</reference>
<dbReference type="RefSeq" id="WP_092503145.1">
    <property type="nucleotide sequence ID" value="NZ_FOEH01000001.1"/>
</dbReference>
<dbReference type="Pfam" id="PF02518">
    <property type="entry name" value="HATPase_c"/>
    <property type="match status" value="1"/>
</dbReference>
<evidence type="ECO:0000256" key="11">
    <source>
        <dbReference type="SAM" id="Phobius"/>
    </source>
</evidence>
<dbReference type="InterPro" id="IPR050980">
    <property type="entry name" value="2C_sensor_his_kinase"/>
</dbReference>
<dbReference type="InterPro" id="IPR003661">
    <property type="entry name" value="HisK_dim/P_dom"/>
</dbReference>
<evidence type="ECO:0000313" key="13">
    <source>
        <dbReference type="EMBL" id="SEP92381.1"/>
    </source>
</evidence>
<keyword evidence="10" id="KW-0902">Two-component regulatory system</keyword>
<dbReference type="SUPFAM" id="SSF47384">
    <property type="entry name" value="Homodimeric domain of signal transducing histidine kinase"/>
    <property type="match status" value="1"/>
</dbReference>
<dbReference type="SMART" id="SM00388">
    <property type="entry name" value="HisKA"/>
    <property type="match status" value="1"/>
</dbReference>
<dbReference type="InterPro" id="IPR036097">
    <property type="entry name" value="HisK_dim/P_sf"/>
</dbReference>
<dbReference type="InterPro" id="IPR005467">
    <property type="entry name" value="His_kinase_dom"/>
</dbReference>
<keyword evidence="6" id="KW-0808">Transferase</keyword>
<evidence type="ECO:0000256" key="10">
    <source>
        <dbReference type="ARBA" id="ARBA00023012"/>
    </source>
</evidence>
<protein>
    <recommendedName>
        <fullName evidence="3">histidine kinase</fullName>
        <ecNumber evidence="3">2.7.13.3</ecNumber>
    </recommendedName>
</protein>
<feature type="transmembrane region" description="Helical" evidence="11">
    <location>
        <begin position="114"/>
        <end position="131"/>
    </location>
</feature>